<evidence type="ECO:0000256" key="2">
    <source>
        <dbReference type="ARBA" id="ARBA00022692"/>
    </source>
</evidence>
<feature type="transmembrane region" description="Helical" evidence="5">
    <location>
        <begin position="204"/>
        <end position="223"/>
    </location>
</feature>
<feature type="transmembrane region" description="Helical" evidence="5">
    <location>
        <begin position="34"/>
        <end position="52"/>
    </location>
</feature>
<feature type="transmembrane region" description="Helical" evidence="5">
    <location>
        <begin position="72"/>
        <end position="98"/>
    </location>
</feature>
<feature type="domain" description="Ferric oxidoreductase" evidence="6">
    <location>
        <begin position="82"/>
        <end position="216"/>
    </location>
</feature>
<dbReference type="Pfam" id="PF01794">
    <property type="entry name" value="Ferric_reduct"/>
    <property type="match status" value="1"/>
</dbReference>
<gene>
    <name evidence="7" type="ORF">EV191_11783</name>
</gene>
<dbReference type="AlphaFoldDB" id="A0A4R2Q8G0"/>
<comment type="subcellular location">
    <subcellularLocation>
        <location evidence="1">Membrane</location>
        <topology evidence="1">Multi-pass membrane protein</topology>
    </subcellularLocation>
</comment>
<accession>A0A4R2Q8G0</accession>
<evidence type="ECO:0000256" key="5">
    <source>
        <dbReference type="SAM" id="Phobius"/>
    </source>
</evidence>
<proteinExistence type="predicted"/>
<feature type="transmembrane region" description="Helical" evidence="5">
    <location>
        <begin position="119"/>
        <end position="137"/>
    </location>
</feature>
<evidence type="ECO:0000259" key="6">
    <source>
        <dbReference type="Pfam" id="PF01794"/>
    </source>
</evidence>
<evidence type="ECO:0000313" key="7">
    <source>
        <dbReference type="EMBL" id="TCP45117.1"/>
    </source>
</evidence>
<evidence type="ECO:0000256" key="3">
    <source>
        <dbReference type="ARBA" id="ARBA00022989"/>
    </source>
</evidence>
<evidence type="ECO:0000313" key="8">
    <source>
        <dbReference type="Proteomes" id="UP000294911"/>
    </source>
</evidence>
<evidence type="ECO:0000256" key="4">
    <source>
        <dbReference type="ARBA" id="ARBA00023136"/>
    </source>
</evidence>
<dbReference type="Proteomes" id="UP000294911">
    <property type="component" value="Unassembled WGS sequence"/>
</dbReference>
<feature type="transmembrane region" description="Helical" evidence="5">
    <location>
        <begin position="172"/>
        <end position="192"/>
    </location>
</feature>
<protein>
    <submittedName>
        <fullName evidence="7">Ferric reductase like protein</fullName>
    </submittedName>
</protein>
<sequence>MSDESTSAPATGAAGSARQTRGLRADLRATVPEFLVAALLTAGVFVFLYFRMRAGRADTTAVMPFLADPAEFWMYLLSQAFGWTGLLWAYLTVVLGLLTSGPGPRLPWGSARLERLHRTSSLCAIVLMLAHAVLFLAELVRDAADKAWPARIFGALVETFVPGGYTSGTGALAIPIGQAGLYLAMLLGLTFYLRNRIGPRTWRILHRTVIISYALSIWHTLLYGTNVWYSGWPRTVLWAIQIPIVVLLLIRLFRPARRGERLPAKDAPTKGRQPRISRATRIAGRIATALLLPILVWVIVSGQDGGRPREEPSSVTHQHD</sequence>
<keyword evidence="2 5" id="KW-0812">Transmembrane</keyword>
<comment type="caution">
    <text evidence="7">The sequence shown here is derived from an EMBL/GenBank/DDBJ whole genome shotgun (WGS) entry which is preliminary data.</text>
</comment>
<dbReference type="GO" id="GO:0016020">
    <property type="term" value="C:membrane"/>
    <property type="evidence" value="ECO:0007669"/>
    <property type="project" value="UniProtKB-SubCell"/>
</dbReference>
<keyword evidence="3 5" id="KW-1133">Transmembrane helix</keyword>
<dbReference type="InterPro" id="IPR013130">
    <property type="entry name" value="Fe3_Rdtase_TM_dom"/>
</dbReference>
<keyword evidence="4 5" id="KW-0472">Membrane</keyword>
<feature type="transmembrane region" description="Helical" evidence="5">
    <location>
        <begin position="235"/>
        <end position="253"/>
    </location>
</feature>
<name>A0A4R2Q8G0_9PSEU</name>
<keyword evidence="8" id="KW-1185">Reference proteome</keyword>
<reference evidence="7 8" key="1">
    <citation type="submission" date="2019-03" db="EMBL/GenBank/DDBJ databases">
        <title>Genomic Encyclopedia of Type Strains, Phase IV (KMG-IV): sequencing the most valuable type-strain genomes for metagenomic binning, comparative biology and taxonomic classification.</title>
        <authorList>
            <person name="Goeker M."/>
        </authorList>
    </citation>
    <scope>NUCLEOTIDE SEQUENCE [LARGE SCALE GENOMIC DNA]</scope>
    <source>
        <strain evidence="7 8">DSM 45765</strain>
    </source>
</reference>
<organism evidence="7 8">
    <name type="scientific">Tamaricihabitans halophyticus</name>
    <dbReference type="NCBI Taxonomy" id="1262583"/>
    <lineage>
        <taxon>Bacteria</taxon>
        <taxon>Bacillati</taxon>
        <taxon>Actinomycetota</taxon>
        <taxon>Actinomycetes</taxon>
        <taxon>Pseudonocardiales</taxon>
        <taxon>Pseudonocardiaceae</taxon>
        <taxon>Tamaricihabitans</taxon>
    </lineage>
</organism>
<evidence type="ECO:0000256" key="1">
    <source>
        <dbReference type="ARBA" id="ARBA00004141"/>
    </source>
</evidence>
<dbReference type="RefSeq" id="WP_165913104.1">
    <property type="nucleotide sequence ID" value="NZ_SLXQ01000017.1"/>
</dbReference>
<dbReference type="EMBL" id="SLXQ01000017">
    <property type="protein sequence ID" value="TCP45117.1"/>
    <property type="molecule type" value="Genomic_DNA"/>
</dbReference>
<feature type="transmembrane region" description="Helical" evidence="5">
    <location>
        <begin position="282"/>
        <end position="300"/>
    </location>
</feature>